<keyword evidence="1" id="KW-0175">Coiled coil</keyword>
<dbReference type="InterPro" id="IPR050640">
    <property type="entry name" value="Bact_2-comp_sensor_kinase"/>
</dbReference>
<reference evidence="4 5" key="1">
    <citation type="submission" date="2016-10" db="EMBL/GenBank/DDBJ databases">
        <authorList>
            <person name="de Groot N.N."/>
        </authorList>
    </citation>
    <scope>NUCLEOTIDE SEQUENCE [LARGE SCALE GENOMIC DNA]</scope>
    <source>
        <strain evidence="4 5">DSM 19033</strain>
    </source>
</reference>
<keyword evidence="4" id="KW-0418">Kinase</keyword>
<keyword evidence="4" id="KW-0808">Transferase</keyword>
<dbReference type="PANTHER" id="PTHR34220:SF7">
    <property type="entry name" value="SENSOR HISTIDINE KINASE YPDA"/>
    <property type="match status" value="1"/>
</dbReference>
<evidence type="ECO:0000313" key="5">
    <source>
        <dbReference type="Proteomes" id="UP000198850"/>
    </source>
</evidence>
<keyword evidence="2" id="KW-0472">Membrane</keyword>
<feature type="coiled-coil region" evidence="1">
    <location>
        <begin position="144"/>
        <end position="178"/>
    </location>
</feature>
<organism evidence="4 5">
    <name type="scientific">Pedobacter hartonius</name>
    <dbReference type="NCBI Taxonomy" id="425514"/>
    <lineage>
        <taxon>Bacteria</taxon>
        <taxon>Pseudomonadati</taxon>
        <taxon>Bacteroidota</taxon>
        <taxon>Sphingobacteriia</taxon>
        <taxon>Sphingobacteriales</taxon>
        <taxon>Sphingobacteriaceae</taxon>
        <taxon>Pedobacter</taxon>
    </lineage>
</organism>
<dbReference type="Pfam" id="PF06580">
    <property type="entry name" value="His_kinase"/>
    <property type="match status" value="1"/>
</dbReference>
<dbReference type="InterPro" id="IPR010559">
    <property type="entry name" value="Sig_transdc_His_kin_internal"/>
</dbReference>
<dbReference type="EMBL" id="FNRA01000003">
    <property type="protein sequence ID" value="SEA39447.1"/>
    <property type="molecule type" value="Genomic_DNA"/>
</dbReference>
<keyword evidence="5" id="KW-1185">Reference proteome</keyword>
<proteinExistence type="predicted"/>
<name>A0A1H4AUG8_9SPHI</name>
<dbReference type="PANTHER" id="PTHR34220">
    <property type="entry name" value="SENSOR HISTIDINE KINASE YPDA"/>
    <property type="match status" value="1"/>
</dbReference>
<keyword evidence="2" id="KW-0812">Transmembrane</keyword>
<evidence type="ECO:0000313" key="4">
    <source>
        <dbReference type="EMBL" id="SEA39447.1"/>
    </source>
</evidence>
<dbReference type="GO" id="GO:0000155">
    <property type="term" value="F:phosphorelay sensor kinase activity"/>
    <property type="evidence" value="ECO:0007669"/>
    <property type="project" value="InterPro"/>
</dbReference>
<evidence type="ECO:0000256" key="2">
    <source>
        <dbReference type="SAM" id="Phobius"/>
    </source>
</evidence>
<dbReference type="RefSeq" id="WP_090555760.1">
    <property type="nucleotide sequence ID" value="NZ_FNRA01000003.1"/>
</dbReference>
<evidence type="ECO:0000259" key="3">
    <source>
        <dbReference type="Pfam" id="PF06580"/>
    </source>
</evidence>
<feature type="transmembrane region" description="Helical" evidence="2">
    <location>
        <begin position="45"/>
        <end position="63"/>
    </location>
</feature>
<dbReference type="GO" id="GO:0016020">
    <property type="term" value="C:membrane"/>
    <property type="evidence" value="ECO:0007669"/>
    <property type="project" value="InterPro"/>
</dbReference>
<keyword evidence="2" id="KW-1133">Transmembrane helix</keyword>
<feature type="transmembrane region" description="Helical" evidence="2">
    <location>
        <begin position="70"/>
        <end position="92"/>
    </location>
</feature>
<dbReference type="OrthoDB" id="9792992at2"/>
<accession>A0A1H4AUG8</accession>
<dbReference type="AlphaFoldDB" id="A0A1H4AUG8"/>
<dbReference type="STRING" id="425514.SAMN05443550_10394"/>
<evidence type="ECO:0000256" key="1">
    <source>
        <dbReference type="SAM" id="Coils"/>
    </source>
</evidence>
<gene>
    <name evidence="4" type="ORF">SAMN05443550_10394</name>
</gene>
<feature type="transmembrane region" description="Helical" evidence="2">
    <location>
        <begin position="12"/>
        <end position="33"/>
    </location>
</feature>
<dbReference type="Proteomes" id="UP000198850">
    <property type="component" value="Unassembled WGS sequence"/>
</dbReference>
<feature type="transmembrane region" description="Helical" evidence="2">
    <location>
        <begin position="118"/>
        <end position="139"/>
    </location>
</feature>
<sequence length="355" mass="41197">MIFAKNSKKTKFYGTHILVWVLFIIYESIITIVLTGKFWTLLDYFNSYFINIVLFYVNAHLVLPYSHKKPFYITAAFILLELICSTLLKYSLSEILLYLKVTADSPFKNMYTGLSYTVWRFIYFMGLSAGYWFALNTIIERKKVSDLEKKELLSQLQNEQLEKKLADSEIAYLKAQINPHFLFNTLNFLYNSALKTSVELSEPILLLSDIMRYALTETPQSGKVNLEDEIEQINTFIDLNQFRFDHNLQLSFNVSGNAAGIMILPLILLTPIENIFKYGDLKNTSHPATINLVIRENQLHLTSINRKLKSRRHIPSNGVGLKNLKLRLDAYYSDAHQIHVSENEDDYIFDLQITL</sequence>
<protein>
    <submittedName>
        <fullName evidence="4">Histidine kinase</fullName>
    </submittedName>
</protein>
<feature type="domain" description="Signal transduction histidine kinase internal region" evidence="3">
    <location>
        <begin position="169"/>
        <end position="247"/>
    </location>
</feature>